<dbReference type="Pfam" id="PF00889">
    <property type="entry name" value="EF_TS"/>
    <property type="match status" value="2"/>
</dbReference>
<evidence type="ECO:0000256" key="8">
    <source>
        <dbReference type="RuleBase" id="RU000643"/>
    </source>
</evidence>
<dbReference type="RefSeq" id="WP_005791746.1">
    <property type="nucleotide sequence ID" value="NZ_JGCY01000389.1"/>
</dbReference>
<evidence type="ECO:0000256" key="2">
    <source>
        <dbReference type="ARBA" id="ARBA00016956"/>
    </source>
</evidence>
<evidence type="ECO:0000256" key="6">
    <source>
        <dbReference type="HAMAP-Rule" id="MF_00050"/>
    </source>
</evidence>
<evidence type="ECO:0000313" key="11">
    <source>
        <dbReference type="Proteomes" id="UP000020529"/>
    </source>
</evidence>
<dbReference type="NCBIfam" id="TIGR00116">
    <property type="entry name" value="tsf"/>
    <property type="match status" value="1"/>
</dbReference>
<dbReference type="FunFam" id="3.30.479.20:FF:000018">
    <property type="entry name" value="Elongation factor Ts"/>
    <property type="match status" value="1"/>
</dbReference>
<comment type="subcellular location">
    <subcellularLocation>
        <location evidence="6 8">Cytoplasm</location>
    </subcellularLocation>
</comment>
<dbReference type="Proteomes" id="UP000020529">
    <property type="component" value="Unassembled WGS sequence"/>
</dbReference>
<keyword evidence="4 6" id="KW-0251">Elongation factor</keyword>
<dbReference type="EMBL" id="JGCY01000389">
    <property type="protein sequence ID" value="EXY72851.1"/>
    <property type="molecule type" value="Genomic_DNA"/>
</dbReference>
<dbReference type="FunFam" id="1.10.8.10:FF:000001">
    <property type="entry name" value="Elongation factor Ts"/>
    <property type="match status" value="1"/>
</dbReference>
<dbReference type="GO" id="GO:0003746">
    <property type="term" value="F:translation elongation factor activity"/>
    <property type="evidence" value="ECO:0007669"/>
    <property type="project" value="UniProtKB-UniRule"/>
</dbReference>
<dbReference type="PROSITE" id="PS01127">
    <property type="entry name" value="EF_TS_2"/>
    <property type="match status" value="1"/>
</dbReference>
<feature type="domain" description="Translation elongation factor EFTs/EF1B dimerisation" evidence="9">
    <location>
        <begin position="248"/>
        <end position="327"/>
    </location>
</feature>
<evidence type="ECO:0000256" key="7">
    <source>
        <dbReference type="RuleBase" id="RU000642"/>
    </source>
</evidence>
<dbReference type="SUPFAM" id="SSF46934">
    <property type="entry name" value="UBA-like"/>
    <property type="match status" value="1"/>
</dbReference>
<dbReference type="InterPro" id="IPR036402">
    <property type="entry name" value="EF-Ts_dimer_sf"/>
</dbReference>
<organism evidence="10 11">
    <name type="scientific">Bacteroides fragilis str. 3988T(B)14</name>
    <dbReference type="NCBI Taxonomy" id="1339315"/>
    <lineage>
        <taxon>Bacteria</taxon>
        <taxon>Pseudomonadati</taxon>
        <taxon>Bacteroidota</taxon>
        <taxon>Bacteroidia</taxon>
        <taxon>Bacteroidales</taxon>
        <taxon>Bacteroidaceae</taxon>
        <taxon>Bacteroides</taxon>
    </lineage>
</organism>
<dbReference type="SUPFAM" id="SSF54713">
    <property type="entry name" value="Elongation factor Ts (EF-Ts), dimerisation domain"/>
    <property type="match status" value="2"/>
</dbReference>
<evidence type="ECO:0000256" key="5">
    <source>
        <dbReference type="ARBA" id="ARBA00022917"/>
    </source>
</evidence>
<dbReference type="Gene3D" id="3.30.479.20">
    <property type="entry name" value="Elongation factor Ts, dimerisation domain"/>
    <property type="match status" value="3"/>
</dbReference>
<comment type="caution">
    <text evidence="10">The sequence shown here is derived from an EMBL/GenBank/DDBJ whole genome shotgun (WGS) entry which is preliminary data.</text>
</comment>
<protein>
    <recommendedName>
        <fullName evidence="2 6">Elongation factor Ts</fullName>
        <shortName evidence="6">EF-Ts</shortName>
    </recommendedName>
</protein>
<dbReference type="PROSITE" id="PS01126">
    <property type="entry name" value="EF_TS_1"/>
    <property type="match status" value="1"/>
</dbReference>
<evidence type="ECO:0000256" key="4">
    <source>
        <dbReference type="ARBA" id="ARBA00022768"/>
    </source>
</evidence>
<gene>
    <name evidence="6 10" type="primary">tsf</name>
    <name evidence="10" type="ORF">M124_3422</name>
</gene>
<feature type="domain" description="Translation elongation factor EFTs/EF1B dimerisation" evidence="9">
    <location>
        <begin position="70"/>
        <end position="214"/>
    </location>
</feature>
<evidence type="ECO:0000259" key="9">
    <source>
        <dbReference type="Pfam" id="PF00889"/>
    </source>
</evidence>
<feature type="region of interest" description="Involved in Mg(2+) ion dislocation from EF-Tu" evidence="6">
    <location>
        <begin position="79"/>
        <end position="82"/>
    </location>
</feature>
<dbReference type="CDD" id="cd14275">
    <property type="entry name" value="UBA_EF-Ts"/>
    <property type="match status" value="1"/>
</dbReference>
<proteinExistence type="inferred from homology"/>
<dbReference type="InterPro" id="IPR014039">
    <property type="entry name" value="Transl_elong_EFTs/EF1B_dimer"/>
</dbReference>
<evidence type="ECO:0000256" key="3">
    <source>
        <dbReference type="ARBA" id="ARBA00022490"/>
    </source>
</evidence>
<sequence>MAVTMADITKLRKMTGAGMMDCKNALTDAEGDFDKAMKIIREKGQAVAAKRSDREASEGCVLVKVEEGFGAIIALKCETDFVAQNADFVKLTQDILDAAVANKCKTLEEVLALPMGDATVAQAVTDRTGITGEKMELDGYMVLEGATIAAYNHMNRNGLCTMVAFNKKVDEQLAKQVAMQVAAMNPIAVDEDGVSEEVKQKEIEVAVEKTKVEQVQKAVEAALKKANINPAHVDSEDHMESNMAKGWITAEDVAKAKEIIATVSAEKAANMPEQMIQNIAKGRLAKFLKEVCLLNQEDIMDAKKTVREVLKEADPELKVVDFKRFTLRAE</sequence>
<reference evidence="10 11" key="1">
    <citation type="submission" date="2014-02" db="EMBL/GenBank/DDBJ databases">
        <authorList>
            <person name="Sears C."/>
            <person name="Carroll K."/>
            <person name="Sack B.R."/>
            <person name="Qadri F."/>
            <person name="Myers L.L."/>
            <person name="Chung G.-T."/>
            <person name="Escheverria P."/>
            <person name="Fraser C.M."/>
            <person name="Sadzewicz L."/>
            <person name="Shefchek K.A."/>
            <person name="Tallon L."/>
            <person name="Das S.P."/>
            <person name="Daugherty S."/>
            <person name="Mongodin E.F."/>
        </authorList>
    </citation>
    <scope>NUCLEOTIDE SEQUENCE [LARGE SCALE GENOMIC DNA]</scope>
    <source>
        <strain evidence="11">3988T(B)14</strain>
    </source>
</reference>
<dbReference type="Gene3D" id="1.10.8.10">
    <property type="entry name" value="DNA helicase RuvA subunit, C-terminal domain"/>
    <property type="match status" value="1"/>
</dbReference>
<dbReference type="InterPro" id="IPR018101">
    <property type="entry name" value="Transl_elong_Ts_CS"/>
</dbReference>
<keyword evidence="3 6" id="KW-0963">Cytoplasm</keyword>
<evidence type="ECO:0000313" key="10">
    <source>
        <dbReference type="EMBL" id="EXY72851.1"/>
    </source>
</evidence>
<dbReference type="SMR" id="A0A015TQ88"/>
<dbReference type="PATRIC" id="fig|1339315.3.peg.4083"/>
<accession>A0A015TQ88</accession>
<comment type="similarity">
    <text evidence="1 6 7">Belongs to the EF-Ts family.</text>
</comment>
<dbReference type="PANTHER" id="PTHR11741:SF0">
    <property type="entry name" value="ELONGATION FACTOR TS, MITOCHONDRIAL"/>
    <property type="match status" value="1"/>
</dbReference>
<evidence type="ECO:0000256" key="1">
    <source>
        <dbReference type="ARBA" id="ARBA00005532"/>
    </source>
</evidence>
<comment type="function">
    <text evidence="6 7">Associates with the EF-Tu.GDP complex and induces the exchange of GDP to GTP. It remains bound to the aminoacyl-tRNA.EF-Tu.GTP complex up to the GTP hydrolysis stage on the ribosome.</text>
</comment>
<dbReference type="HAMAP" id="MF_00050">
    <property type="entry name" value="EF_Ts"/>
    <property type="match status" value="1"/>
</dbReference>
<dbReference type="InterPro" id="IPR001816">
    <property type="entry name" value="Transl_elong_EFTs/EF1B"/>
</dbReference>
<dbReference type="GeneID" id="60369940"/>
<dbReference type="GO" id="GO:0005737">
    <property type="term" value="C:cytoplasm"/>
    <property type="evidence" value="ECO:0007669"/>
    <property type="project" value="UniProtKB-SubCell"/>
</dbReference>
<name>A0A015TQ88_BACFG</name>
<keyword evidence="5 6" id="KW-0648">Protein biosynthesis</keyword>
<dbReference type="AlphaFoldDB" id="A0A015TQ88"/>
<dbReference type="InterPro" id="IPR009060">
    <property type="entry name" value="UBA-like_sf"/>
</dbReference>
<dbReference type="PANTHER" id="PTHR11741">
    <property type="entry name" value="ELONGATION FACTOR TS"/>
    <property type="match status" value="1"/>
</dbReference>